<dbReference type="PROSITE" id="PS50002">
    <property type="entry name" value="SH3"/>
    <property type="match status" value="1"/>
</dbReference>
<feature type="domain" description="SH3" evidence="4">
    <location>
        <begin position="1"/>
        <end position="61"/>
    </location>
</feature>
<dbReference type="SUPFAM" id="SSF50044">
    <property type="entry name" value="SH3-domain"/>
    <property type="match status" value="1"/>
</dbReference>
<dbReference type="InterPro" id="IPR001452">
    <property type="entry name" value="SH3_domain"/>
</dbReference>
<evidence type="ECO:0000256" key="3">
    <source>
        <dbReference type="SAM" id="MobiDB-lite"/>
    </source>
</evidence>
<dbReference type="InterPro" id="IPR036028">
    <property type="entry name" value="SH3-like_dom_sf"/>
</dbReference>
<accession>A0A9K3D9E2</accession>
<feature type="compositionally biased region" description="Low complexity" evidence="3">
    <location>
        <begin position="85"/>
        <end position="97"/>
    </location>
</feature>
<dbReference type="OrthoDB" id="5971719at2759"/>
<keyword evidence="6" id="KW-1185">Reference proteome</keyword>
<evidence type="ECO:0000313" key="6">
    <source>
        <dbReference type="Proteomes" id="UP000265618"/>
    </source>
</evidence>
<name>A0A9K3D9E2_9EUKA</name>
<dbReference type="Pfam" id="PF00018">
    <property type="entry name" value="SH3_1"/>
    <property type="match status" value="1"/>
</dbReference>
<feature type="region of interest" description="Disordered" evidence="3">
    <location>
        <begin position="58"/>
        <end position="105"/>
    </location>
</feature>
<proteinExistence type="predicted"/>
<dbReference type="SMART" id="SM00326">
    <property type="entry name" value="SH3"/>
    <property type="match status" value="1"/>
</dbReference>
<organism evidence="5 6">
    <name type="scientific">Kipferlia bialata</name>
    <dbReference type="NCBI Taxonomy" id="797122"/>
    <lineage>
        <taxon>Eukaryota</taxon>
        <taxon>Metamonada</taxon>
        <taxon>Carpediemonas-like organisms</taxon>
        <taxon>Kipferlia</taxon>
    </lineage>
</organism>
<dbReference type="Proteomes" id="UP000265618">
    <property type="component" value="Unassembled WGS sequence"/>
</dbReference>
<protein>
    <recommendedName>
        <fullName evidence="4">SH3 domain-containing protein</fullName>
    </recommendedName>
</protein>
<gene>
    <name evidence="5" type="ORF">KIPB_012738</name>
</gene>
<feature type="compositionally biased region" description="Acidic residues" evidence="3">
    <location>
        <begin position="58"/>
        <end position="70"/>
    </location>
</feature>
<evidence type="ECO:0000313" key="5">
    <source>
        <dbReference type="EMBL" id="GIQ90085.1"/>
    </source>
</evidence>
<dbReference type="Gene3D" id="2.30.30.40">
    <property type="entry name" value="SH3 Domains"/>
    <property type="match status" value="1"/>
</dbReference>
<dbReference type="AlphaFoldDB" id="A0A9K3D9E2"/>
<evidence type="ECO:0000259" key="4">
    <source>
        <dbReference type="PROSITE" id="PS50002"/>
    </source>
</evidence>
<keyword evidence="1 2" id="KW-0728">SH3 domain</keyword>
<comment type="caution">
    <text evidence="5">The sequence shown here is derived from an EMBL/GenBank/DDBJ whole genome shotgun (WGS) entry which is preliminary data.</text>
</comment>
<evidence type="ECO:0000256" key="2">
    <source>
        <dbReference type="PROSITE-ProRule" id="PRU00192"/>
    </source>
</evidence>
<reference evidence="5 6" key="1">
    <citation type="journal article" date="2018" name="PLoS ONE">
        <title>The draft genome of Kipferlia bialata reveals reductive genome evolution in fornicate parasites.</title>
        <authorList>
            <person name="Tanifuji G."/>
            <person name="Takabayashi S."/>
            <person name="Kume K."/>
            <person name="Takagi M."/>
            <person name="Nakayama T."/>
            <person name="Kamikawa R."/>
            <person name="Inagaki Y."/>
            <person name="Hashimoto T."/>
        </authorList>
    </citation>
    <scope>NUCLEOTIDE SEQUENCE [LARGE SCALE GENOMIC DNA]</scope>
    <source>
        <strain evidence="5">NY0173</strain>
    </source>
</reference>
<evidence type="ECO:0000256" key="1">
    <source>
        <dbReference type="ARBA" id="ARBA00022443"/>
    </source>
</evidence>
<sequence length="105" mass="11880">MTKLRKALFEYENAEDDYISFPDGAILEVELVEENGWGRGNVRGQDRIGWFPVNFTEEYEEEEASEESGSEDSYSYSEDSEPEVEAQPVVEAAPVVEVHTHSTLS</sequence>
<dbReference type="EMBL" id="BDIP01005743">
    <property type="protein sequence ID" value="GIQ90085.1"/>
    <property type="molecule type" value="Genomic_DNA"/>
</dbReference>